<gene>
    <name evidence="2" type="ORF">FNU79_07005</name>
</gene>
<dbReference type="Proteomes" id="UP000316092">
    <property type="component" value="Unassembled WGS sequence"/>
</dbReference>
<evidence type="ECO:0000313" key="2">
    <source>
        <dbReference type="EMBL" id="TSA86401.1"/>
    </source>
</evidence>
<organism evidence="2 3">
    <name type="scientific">Deinococcus detaillensis</name>
    <dbReference type="NCBI Taxonomy" id="2592048"/>
    <lineage>
        <taxon>Bacteria</taxon>
        <taxon>Thermotogati</taxon>
        <taxon>Deinococcota</taxon>
        <taxon>Deinococci</taxon>
        <taxon>Deinococcales</taxon>
        <taxon>Deinococcaceae</taxon>
        <taxon>Deinococcus</taxon>
    </lineage>
</organism>
<keyword evidence="3" id="KW-1185">Reference proteome</keyword>
<comment type="caution">
    <text evidence="2">The sequence shown here is derived from an EMBL/GenBank/DDBJ whole genome shotgun (WGS) entry which is preliminary data.</text>
</comment>
<accession>A0A553V2E0</accession>
<dbReference type="Gene3D" id="1.20.120.450">
    <property type="entry name" value="dinb family like domain"/>
    <property type="match status" value="1"/>
</dbReference>
<dbReference type="EMBL" id="VKDB01000005">
    <property type="protein sequence ID" value="TSA86401.1"/>
    <property type="molecule type" value="Genomic_DNA"/>
</dbReference>
<evidence type="ECO:0000259" key="1">
    <source>
        <dbReference type="Pfam" id="PF12867"/>
    </source>
</evidence>
<name>A0A553V2E0_9DEIO</name>
<reference evidence="2 3" key="1">
    <citation type="submission" date="2019-07" db="EMBL/GenBank/DDBJ databases">
        <title>Deinococcus detaillus sp. nov., isolated from humus soil in Antarctica.</title>
        <authorList>
            <person name="Zhang K."/>
        </authorList>
    </citation>
    <scope>NUCLEOTIDE SEQUENCE [LARGE SCALE GENOMIC DNA]</scope>
    <source>
        <strain evidence="2 3">H1</strain>
    </source>
</reference>
<protein>
    <submittedName>
        <fullName evidence="2">DinB family protein</fullName>
    </submittedName>
</protein>
<evidence type="ECO:0000313" key="3">
    <source>
        <dbReference type="Proteomes" id="UP000316092"/>
    </source>
</evidence>
<sequence length="150" mass="16219">MTRAQNYINAYRMHRAALQDLYAELPSEQGDFKAWEGGMSFVGLADHLSASTARIPAMLSGEKPAPAAEGSADLASARTRLAASTEQVVDMLSALSDGDFDRHVSAFGGREMPIGALMEFLVQHEAHHKGQAWLMARMVGVTPPFFVKLG</sequence>
<dbReference type="InterPro" id="IPR024775">
    <property type="entry name" value="DinB-like"/>
</dbReference>
<feature type="domain" description="DinB-like" evidence="1">
    <location>
        <begin position="11"/>
        <end position="132"/>
    </location>
</feature>
<dbReference type="OrthoDB" id="119432at2"/>
<dbReference type="InterPro" id="IPR034660">
    <property type="entry name" value="DinB/YfiT-like"/>
</dbReference>
<dbReference type="AlphaFoldDB" id="A0A553V2E0"/>
<proteinExistence type="predicted"/>
<dbReference type="SUPFAM" id="SSF109854">
    <property type="entry name" value="DinB/YfiT-like putative metalloenzymes"/>
    <property type="match status" value="1"/>
</dbReference>
<dbReference type="RefSeq" id="WP_143720168.1">
    <property type="nucleotide sequence ID" value="NZ_VKDB01000005.1"/>
</dbReference>
<dbReference type="Pfam" id="PF12867">
    <property type="entry name" value="DinB_2"/>
    <property type="match status" value="1"/>
</dbReference>